<organism evidence="1 2">
    <name type="scientific">Rugosimonospora acidiphila</name>
    <dbReference type="NCBI Taxonomy" id="556531"/>
    <lineage>
        <taxon>Bacteria</taxon>
        <taxon>Bacillati</taxon>
        <taxon>Actinomycetota</taxon>
        <taxon>Actinomycetes</taxon>
        <taxon>Micromonosporales</taxon>
        <taxon>Micromonosporaceae</taxon>
        <taxon>Rugosimonospora</taxon>
    </lineage>
</organism>
<gene>
    <name evidence="1" type="ORF">GCM10023322_27300</name>
</gene>
<evidence type="ECO:0000313" key="1">
    <source>
        <dbReference type="EMBL" id="GAA5184856.1"/>
    </source>
</evidence>
<reference evidence="2" key="1">
    <citation type="journal article" date="2019" name="Int. J. Syst. Evol. Microbiol.">
        <title>The Global Catalogue of Microorganisms (GCM) 10K type strain sequencing project: providing services to taxonomists for standard genome sequencing and annotation.</title>
        <authorList>
            <consortium name="The Broad Institute Genomics Platform"/>
            <consortium name="The Broad Institute Genome Sequencing Center for Infectious Disease"/>
            <person name="Wu L."/>
            <person name="Ma J."/>
        </authorList>
    </citation>
    <scope>NUCLEOTIDE SEQUENCE [LARGE SCALE GENOMIC DNA]</scope>
    <source>
        <strain evidence="2">JCM 18304</strain>
    </source>
</reference>
<name>A0ABP9RQP6_9ACTN</name>
<comment type="caution">
    <text evidence="1">The sequence shown here is derived from an EMBL/GenBank/DDBJ whole genome shotgun (WGS) entry which is preliminary data.</text>
</comment>
<dbReference type="EMBL" id="BAABJQ010000006">
    <property type="protein sequence ID" value="GAA5184856.1"/>
    <property type="molecule type" value="Genomic_DNA"/>
</dbReference>
<sequence length="137" mass="14883">MGRSGVVSRRFPFAFDRRFIPPLALMGVLPQTASVSVDVNGLAVRFGPWRMLTPTENVIEARRTGPYRWWRVVGMHVSAADRGISFGTSTASGVCLRFEEPVSGVIARFLSHPAMTVTVEDPDALIDALGTPTRPAA</sequence>
<keyword evidence="2" id="KW-1185">Reference proteome</keyword>
<protein>
    <submittedName>
        <fullName evidence="1">Uncharacterized protein</fullName>
    </submittedName>
</protein>
<accession>A0ABP9RQP6</accession>
<evidence type="ECO:0000313" key="2">
    <source>
        <dbReference type="Proteomes" id="UP001501570"/>
    </source>
</evidence>
<dbReference type="Proteomes" id="UP001501570">
    <property type="component" value="Unassembled WGS sequence"/>
</dbReference>
<proteinExistence type="predicted"/>